<accession>A0A9Q7AL44</accession>
<dbReference type="PANTHER" id="PTHR10192:SF16">
    <property type="entry name" value="MOLYBDOPTERIN MOLYBDENUMTRANSFERASE"/>
    <property type="match status" value="1"/>
</dbReference>
<evidence type="ECO:0000313" key="8">
    <source>
        <dbReference type="EMBL" id="QTX31732.1"/>
    </source>
</evidence>
<dbReference type="GO" id="GO:0046872">
    <property type="term" value="F:metal ion binding"/>
    <property type="evidence" value="ECO:0007669"/>
    <property type="project" value="UniProtKB-UniRule"/>
</dbReference>
<evidence type="ECO:0000256" key="2">
    <source>
        <dbReference type="ARBA" id="ARBA00005046"/>
    </source>
</evidence>
<dbReference type="CDD" id="cd00887">
    <property type="entry name" value="MoeA"/>
    <property type="match status" value="1"/>
</dbReference>
<evidence type="ECO:0000259" key="7">
    <source>
        <dbReference type="SMART" id="SM00852"/>
    </source>
</evidence>
<reference evidence="9" key="1">
    <citation type="submission" date="2021-04" db="EMBL/GenBank/DDBJ databases">
        <title>A novel Synergistetes isolate from a pyrite-forming mixed culture.</title>
        <authorList>
            <person name="Bunk B."/>
            <person name="Sproer C."/>
            <person name="Spring S."/>
            <person name="Pester M."/>
        </authorList>
    </citation>
    <scope>NUCLEOTIDE SEQUENCE [LARGE SCALE GENOMIC DNA]</scope>
    <source>
        <strain evidence="9">J.5.4.2-T.3.5.2</strain>
    </source>
</reference>
<feature type="domain" description="MoaB/Mog" evidence="7">
    <location>
        <begin position="176"/>
        <end position="313"/>
    </location>
</feature>
<dbReference type="Pfam" id="PF03453">
    <property type="entry name" value="MoeA_N"/>
    <property type="match status" value="1"/>
</dbReference>
<dbReference type="EC" id="2.10.1.1" evidence="6"/>
<dbReference type="RefSeq" id="WP_274372908.1">
    <property type="nucleotide sequence ID" value="NZ_CP072943.1"/>
</dbReference>
<comment type="catalytic activity">
    <reaction evidence="5">
        <text>adenylyl-molybdopterin + molybdate = Mo-molybdopterin + AMP + H(+)</text>
        <dbReference type="Rhea" id="RHEA:35047"/>
        <dbReference type="ChEBI" id="CHEBI:15378"/>
        <dbReference type="ChEBI" id="CHEBI:36264"/>
        <dbReference type="ChEBI" id="CHEBI:62727"/>
        <dbReference type="ChEBI" id="CHEBI:71302"/>
        <dbReference type="ChEBI" id="CHEBI:456215"/>
        <dbReference type="EC" id="2.10.1.1"/>
    </reaction>
</comment>
<dbReference type="SUPFAM" id="SSF53218">
    <property type="entry name" value="Molybdenum cofactor biosynthesis proteins"/>
    <property type="match status" value="1"/>
</dbReference>
<keyword evidence="6" id="KW-0479">Metal-binding</keyword>
<dbReference type="Gene3D" id="2.40.340.10">
    <property type="entry name" value="MoeA, C-terminal, domain IV"/>
    <property type="match status" value="1"/>
</dbReference>
<evidence type="ECO:0000256" key="1">
    <source>
        <dbReference type="ARBA" id="ARBA00002901"/>
    </source>
</evidence>
<keyword evidence="4 6" id="KW-0501">Molybdenum cofactor biosynthesis</keyword>
<dbReference type="EMBL" id="CP072943">
    <property type="protein sequence ID" value="QTX31732.1"/>
    <property type="molecule type" value="Genomic_DNA"/>
</dbReference>
<dbReference type="InterPro" id="IPR036425">
    <property type="entry name" value="MoaB/Mog-like_dom_sf"/>
</dbReference>
<evidence type="ECO:0000256" key="6">
    <source>
        <dbReference type="RuleBase" id="RU365090"/>
    </source>
</evidence>
<sequence>MIYSPHTPPSKTEPRISVGKALELILAEARYELPVERVPLAESLGRVVAEKLYARHSLPAVLSAQVDGIAVRFDDRTSLPDRTEDRPFAFVGTGTALPEGFDTVVRAEDLEIAADGTLRILEEPCEKGACTLPPGWELRKGEVLIPPDLRLEPQHLGLLAAGGHSEIPVLRRPLVAVLPTGDELVPQGSMPGPGQNIDSNSALFAGYLKGVGAEPLLYPITADDPVLLAERLGDALSKADMVLINGGSSRGHRDFTVSVVAGLGRVLSHGLNAAPGKPVLLAIIEGKPVVGVPGPALAAWYALENLVGPIVSRFLAQPPQERRSVKAILTRELRLEGFLKEALLSLRVLLSRDGEGRYLVSPYPLKNSMVTNFVRSDGILRIPEGVAGYDKGDEVEILLLYPQAIIEKRMEKRQLQTLDESEVF</sequence>
<dbReference type="Pfam" id="PF03454">
    <property type="entry name" value="MoeA_C"/>
    <property type="match status" value="1"/>
</dbReference>
<keyword evidence="6" id="KW-0808">Transferase</keyword>
<dbReference type="GO" id="GO:0061599">
    <property type="term" value="F:molybdopterin molybdotransferase activity"/>
    <property type="evidence" value="ECO:0007669"/>
    <property type="project" value="UniProtKB-UniRule"/>
</dbReference>
<dbReference type="Pfam" id="PF00994">
    <property type="entry name" value="MoCF_biosynth"/>
    <property type="match status" value="1"/>
</dbReference>
<dbReference type="Proteomes" id="UP000671879">
    <property type="component" value="Chromosome"/>
</dbReference>
<dbReference type="SUPFAM" id="SSF63867">
    <property type="entry name" value="MoeA C-terminal domain-like"/>
    <property type="match status" value="1"/>
</dbReference>
<comment type="cofactor">
    <cofactor evidence="6">
        <name>Mg(2+)</name>
        <dbReference type="ChEBI" id="CHEBI:18420"/>
    </cofactor>
</comment>
<dbReference type="InterPro" id="IPR038987">
    <property type="entry name" value="MoeA-like"/>
</dbReference>
<dbReference type="PANTHER" id="PTHR10192">
    <property type="entry name" value="MOLYBDOPTERIN BIOSYNTHESIS PROTEIN"/>
    <property type="match status" value="1"/>
</dbReference>
<dbReference type="SMART" id="SM00852">
    <property type="entry name" value="MoCF_biosynth"/>
    <property type="match status" value="1"/>
</dbReference>
<dbReference type="InterPro" id="IPR036688">
    <property type="entry name" value="MoeA_C_domain_IV_sf"/>
</dbReference>
<dbReference type="AlphaFoldDB" id="A0A9Q7AL44"/>
<dbReference type="GO" id="GO:0006777">
    <property type="term" value="P:Mo-molybdopterin cofactor biosynthetic process"/>
    <property type="evidence" value="ECO:0007669"/>
    <property type="project" value="UniProtKB-UniRule"/>
</dbReference>
<evidence type="ECO:0000313" key="9">
    <source>
        <dbReference type="Proteomes" id="UP000671879"/>
    </source>
</evidence>
<dbReference type="InterPro" id="IPR005110">
    <property type="entry name" value="MoeA_linker/N"/>
</dbReference>
<organism evidence="8 9">
    <name type="scientific">Aminithiophilus ramosus</name>
    <dbReference type="NCBI Taxonomy" id="3029084"/>
    <lineage>
        <taxon>Bacteria</taxon>
        <taxon>Thermotogati</taxon>
        <taxon>Synergistota</taxon>
        <taxon>Synergistia</taxon>
        <taxon>Synergistales</taxon>
        <taxon>Aminithiophilaceae</taxon>
        <taxon>Aminithiophilus</taxon>
    </lineage>
</organism>
<dbReference type="InterPro" id="IPR036135">
    <property type="entry name" value="MoeA_linker/N_sf"/>
</dbReference>
<protein>
    <recommendedName>
        <fullName evidence="6">Molybdopterin molybdenumtransferase</fullName>
        <ecNumber evidence="6">2.10.1.1</ecNumber>
    </recommendedName>
</protein>
<evidence type="ECO:0000256" key="5">
    <source>
        <dbReference type="ARBA" id="ARBA00047317"/>
    </source>
</evidence>
<dbReference type="SUPFAM" id="SSF63882">
    <property type="entry name" value="MoeA N-terminal region -like"/>
    <property type="match status" value="1"/>
</dbReference>
<evidence type="ECO:0000256" key="4">
    <source>
        <dbReference type="ARBA" id="ARBA00023150"/>
    </source>
</evidence>
<dbReference type="GO" id="GO:0005829">
    <property type="term" value="C:cytosol"/>
    <property type="evidence" value="ECO:0007669"/>
    <property type="project" value="TreeGrafter"/>
</dbReference>
<evidence type="ECO:0000256" key="3">
    <source>
        <dbReference type="ARBA" id="ARBA00010763"/>
    </source>
</evidence>
<dbReference type="Gene3D" id="3.40.980.10">
    <property type="entry name" value="MoaB/Mog-like domain"/>
    <property type="match status" value="1"/>
</dbReference>
<comment type="similarity">
    <text evidence="3 6">Belongs to the MoeA family.</text>
</comment>
<comment type="function">
    <text evidence="1 6">Catalyzes the insertion of molybdate into adenylated molybdopterin with the concomitant release of AMP.</text>
</comment>
<keyword evidence="6" id="KW-0460">Magnesium</keyword>
<dbReference type="KEGG" id="aram:KAR29_10295"/>
<gene>
    <name evidence="8" type="ORF">KAR29_10295</name>
</gene>
<keyword evidence="6" id="KW-0500">Molybdenum</keyword>
<dbReference type="Gene3D" id="2.170.190.11">
    <property type="entry name" value="Molybdopterin biosynthesis moea protein, domain 3"/>
    <property type="match status" value="1"/>
</dbReference>
<comment type="pathway">
    <text evidence="2 6">Cofactor biosynthesis; molybdopterin biosynthesis.</text>
</comment>
<name>A0A9Q7AL44_9BACT</name>
<proteinExistence type="inferred from homology"/>
<keyword evidence="9" id="KW-1185">Reference proteome</keyword>
<dbReference type="InterPro" id="IPR001453">
    <property type="entry name" value="MoaB/Mog_dom"/>
</dbReference>
<dbReference type="InterPro" id="IPR005111">
    <property type="entry name" value="MoeA_C_domain_IV"/>
</dbReference>
<dbReference type="Gene3D" id="3.90.105.10">
    <property type="entry name" value="Molybdopterin biosynthesis moea protein, domain 2"/>
    <property type="match status" value="1"/>
</dbReference>